<sequence>MDQAPDLDPQTTGQTETQKSPTAPTAAKSTEPAKWTIRGIEPETHLVIEKAATRSGKTLGQFFNAELREAATNVLKKGNQPPACPEDLVGDLVEKLKAELQASQATELQSIREAIERRPASLREWLFGKR</sequence>
<dbReference type="OrthoDB" id="958557at2"/>
<keyword evidence="3" id="KW-1185">Reference proteome</keyword>
<dbReference type="STRING" id="662367.SAMN05216167_11569"/>
<organism evidence="2 3">
    <name type="scientific">Spirosoma endophyticum</name>
    <dbReference type="NCBI Taxonomy" id="662367"/>
    <lineage>
        <taxon>Bacteria</taxon>
        <taxon>Pseudomonadati</taxon>
        <taxon>Bacteroidota</taxon>
        <taxon>Cytophagia</taxon>
        <taxon>Cytophagales</taxon>
        <taxon>Cytophagaceae</taxon>
        <taxon>Spirosoma</taxon>
    </lineage>
</organism>
<feature type="region of interest" description="Disordered" evidence="1">
    <location>
        <begin position="1"/>
        <end position="35"/>
    </location>
</feature>
<dbReference type="RefSeq" id="WP_093831908.1">
    <property type="nucleotide sequence ID" value="NZ_FOLQ01000015.1"/>
</dbReference>
<dbReference type="EMBL" id="FOLQ01000015">
    <property type="protein sequence ID" value="SFE54139.1"/>
    <property type="molecule type" value="Genomic_DNA"/>
</dbReference>
<gene>
    <name evidence="2" type="ORF">SAMN05216167_11569</name>
</gene>
<dbReference type="AlphaFoldDB" id="A0A1I2BDL3"/>
<protein>
    <recommendedName>
        <fullName evidence="4">DUF1778 domain-containing protein</fullName>
    </recommendedName>
</protein>
<feature type="compositionally biased region" description="Polar residues" evidence="1">
    <location>
        <begin position="9"/>
        <end position="23"/>
    </location>
</feature>
<proteinExistence type="predicted"/>
<name>A0A1I2BDL3_9BACT</name>
<evidence type="ECO:0008006" key="4">
    <source>
        <dbReference type="Google" id="ProtNLM"/>
    </source>
</evidence>
<accession>A0A1I2BDL3</accession>
<evidence type="ECO:0000256" key="1">
    <source>
        <dbReference type="SAM" id="MobiDB-lite"/>
    </source>
</evidence>
<evidence type="ECO:0000313" key="3">
    <source>
        <dbReference type="Proteomes" id="UP000198598"/>
    </source>
</evidence>
<dbReference type="Proteomes" id="UP000198598">
    <property type="component" value="Unassembled WGS sequence"/>
</dbReference>
<evidence type="ECO:0000313" key="2">
    <source>
        <dbReference type="EMBL" id="SFE54139.1"/>
    </source>
</evidence>
<reference evidence="2 3" key="1">
    <citation type="submission" date="2016-10" db="EMBL/GenBank/DDBJ databases">
        <authorList>
            <person name="de Groot N.N."/>
        </authorList>
    </citation>
    <scope>NUCLEOTIDE SEQUENCE [LARGE SCALE GENOMIC DNA]</scope>
    <source>
        <strain evidence="2 3">DSM 26130</strain>
    </source>
</reference>